<dbReference type="EMBL" id="LT575490">
    <property type="protein sequence ID" value="SAY43803.1"/>
    <property type="molecule type" value="Genomic_DNA"/>
</dbReference>
<dbReference type="InterPro" id="IPR009211">
    <property type="entry name" value="TagJ"/>
</dbReference>
<dbReference type="Pfam" id="PF07024">
    <property type="entry name" value="ImpE"/>
    <property type="match status" value="1"/>
</dbReference>
<proteinExistence type="predicted"/>
<organism evidence="1">
    <name type="scientific">Serratia marcescens</name>
    <dbReference type="NCBI Taxonomy" id="615"/>
    <lineage>
        <taxon>Bacteria</taxon>
        <taxon>Pseudomonadati</taxon>
        <taxon>Pseudomonadota</taxon>
        <taxon>Gammaproteobacteria</taxon>
        <taxon>Enterobacterales</taxon>
        <taxon>Yersiniaceae</taxon>
        <taxon>Serratia</taxon>
    </lineage>
</organism>
<dbReference type="AlphaFoldDB" id="A0A1C3HFJ0"/>
<sequence length="273" mass="29581">MKSLASMLQGQSIGAAITAVENEIKGKPADADLRAALVQLLCLSGNWTRANAQLKSWQALKPIAQPTTLLLMQSVTAELQRQAVFAGTAAPALLRQDQPWLKLMVQALHQDTQGAAEQAQALRDEALDAAPAGAGRLTLAEGDQERQLSFDWLTDGDGRLGPVCELALNGVYYWLPFADITAIQFQAPQSAIDLVWSHALVRLTDGREQVCQLPARYPLAEGSDDALLLGKRTEWQPLGDGTHYAGLGLKTWLSESDEFPLHSLRQLSFDASA</sequence>
<evidence type="ECO:0000313" key="1">
    <source>
        <dbReference type="EMBL" id="SAY43803.1"/>
    </source>
</evidence>
<dbReference type="PIRSF" id="PIRSF029288">
    <property type="entry name" value="SciE_ImpE"/>
    <property type="match status" value="1"/>
</dbReference>
<accession>A0A1C3HFJ0</accession>
<protein>
    <submittedName>
        <fullName evidence="1">ImpE protein</fullName>
    </submittedName>
</protein>
<dbReference type="Gene3D" id="1.25.40.10">
    <property type="entry name" value="Tetratricopeptide repeat domain"/>
    <property type="match status" value="1"/>
</dbReference>
<reference evidence="1" key="1">
    <citation type="submission" date="2016-05" db="EMBL/GenBank/DDBJ databases">
        <authorList>
            <person name="Cock P.J.A."/>
            <person name="Cock P.J.A."/>
        </authorList>
    </citation>
    <scope>NUCLEOTIDE SEQUENCE</scope>
    <source>
        <strain evidence="1">PWN146_assembly</strain>
    </source>
</reference>
<name>A0A1C3HFJ0_SERMA</name>
<dbReference type="SUPFAM" id="SSF144059">
    <property type="entry name" value="ImpE-like"/>
    <property type="match status" value="1"/>
</dbReference>
<dbReference type="InterPro" id="IPR011990">
    <property type="entry name" value="TPR-like_helical_dom_sf"/>
</dbReference>
<gene>
    <name evidence="1" type="ORF">PWN146_02496</name>
</gene>